<dbReference type="AlphaFoldDB" id="A0A7G2C5L4"/>
<feature type="region of interest" description="Disordered" evidence="1">
    <location>
        <begin position="239"/>
        <end position="273"/>
    </location>
</feature>
<name>A0A7G2C5L4_9TRYP</name>
<dbReference type="SUPFAM" id="SSF48452">
    <property type="entry name" value="TPR-like"/>
    <property type="match status" value="1"/>
</dbReference>
<feature type="compositionally biased region" description="Basic and acidic residues" evidence="1">
    <location>
        <begin position="239"/>
        <end position="251"/>
    </location>
</feature>
<dbReference type="Gene3D" id="1.25.40.10">
    <property type="entry name" value="Tetratricopeptide repeat domain"/>
    <property type="match status" value="1"/>
</dbReference>
<keyword evidence="3" id="KW-1185">Reference proteome</keyword>
<dbReference type="EMBL" id="LR877148">
    <property type="protein sequence ID" value="CAD2215020.1"/>
    <property type="molecule type" value="Genomic_DNA"/>
</dbReference>
<accession>A0A7G2C5L4</accession>
<sequence>MSADALDTSSKTEDEIISSVLSMNDEAMNALRVEEQKTSHNLLLKALNLARQGLADCKEEDTMKNWLHAYALTLSNFGCQLYRESFAKDARRVLEEAIKIEKHVYGKASCPTMLNLSSVLLSLEEPKEALEMAKQCTTLSQNGDPVLFITSLHNLAVILGQQAGEVERNAALPTMLRALRESETLLGADHPTTAMLREKCRVYTPTPLESNTQKAEEVGLAAKRPASAVPPPLLQVKEVTQHPEASKRTDTQHATPRTFFSQTTPSSSARGIESPTALRNQAVAALRTLDFGSVPPETHAAQHATYPSVIPIPVARLRSDISNSSVSVAKSSPHLSPPKRASTGGMAPPSLPLSSSSGVPTPMSMTSPMFSVPPALKPPTRHNSSADAIEKRGSESRPIFSAPHRPSLGSKRYSNPASPGKPPRRPQTTSRSVFKNSYKSRKGEQQEEAEEEAHRLHLQRMEERRKEEEWRQKELQRLNERSRRRAAVRIQSTWRSWWREVGQPRKAEKIQRELRRQELLRKTSAVPAIASVVLEEEPPVVKDAARACAEMWLEKTEIIRYLARRGIPHRNRSEALLQRKLRQLQAVWRGACVRERLPTFLATEEAAREANLASEERHYAAIVIQTNYRARLARLRYMAIENEKNAEPAKKIQQWWRSVSVQRKIDGVDWPTRAMKEERATVIQRAWRRYKMRVAISMYLLRLQMIQDEVRTMEPTKRTAPKAATQTTTTNLSSASRAGSKKEPTNETLLASQYSDTDSVLRMDRQHYTNIERRLPPLNDRAVSRKARPTPEEDIKHISLLASVNSQISNVASSTISGRMRELD</sequence>
<feature type="compositionally biased region" description="Low complexity" evidence="1">
    <location>
        <begin position="325"/>
        <end position="334"/>
    </location>
</feature>
<dbReference type="Pfam" id="PF00612">
    <property type="entry name" value="IQ"/>
    <property type="match status" value="2"/>
</dbReference>
<proteinExistence type="predicted"/>
<reference evidence="2 3" key="1">
    <citation type="submission" date="2020-08" db="EMBL/GenBank/DDBJ databases">
        <authorList>
            <person name="Newling K."/>
            <person name="Davey J."/>
            <person name="Forrester S."/>
        </authorList>
    </citation>
    <scope>NUCLEOTIDE SEQUENCE [LARGE SCALE GENOMIC DNA]</scope>
    <source>
        <strain evidence="3">Crithidia deanei Carvalho (ATCC PRA-265)</strain>
    </source>
</reference>
<evidence type="ECO:0000313" key="3">
    <source>
        <dbReference type="Proteomes" id="UP000515908"/>
    </source>
</evidence>
<dbReference type="InterPro" id="IPR000048">
    <property type="entry name" value="IQ_motif_EF-hand-BS"/>
</dbReference>
<dbReference type="Gene3D" id="1.20.5.190">
    <property type="match status" value="2"/>
</dbReference>
<feature type="region of interest" description="Disordered" evidence="1">
    <location>
        <begin position="325"/>
        <end position="455"/>
    </location>
</feature>
<dbReference type="VEuPathDB" id="TriTrypDB:ADEAN_000247300"/>
<dbReference type="Proteomes" id="UP000515908">
    <property type="component" value="Chromosome 04"/>
</dbReference>
<evidence type="ECO:0000313" key="2">
    <source>
        <dbReference type="EMBL" id="CAD2215020.1"/>
    </source>
</evidence>
<dbReference type="SMART" id="SM00015">
    <property type="entry name" value="IQ"/>
    <property type="match status" value="4"/>
</dbReference>
<feature type="compositionally biased region" description="Low complexity" evidence="1">
    <location>
        <begin position="721"/>
        <end position="730"/>
    </location>
</feature>
<dbReference type="PROSITE" id="PS50096">
    <property type="entry name" value="IQ"/>
    <property type="match status" value="1"/>
</dbReference>
<protein>
    <submittedName>
        <fullName evidence="2">Tetratricopeptide repeat/IQ calmodulin-binding motif containing protein, putative</fullName>
    </submittedName>
</protein>
<feature type="compositionally biased region" description="Polar residues" evidence="1">
    <location>
        <begin position="426"/>
        <end position="437"/>
    </location>
</feature>
<evidence type="ECO:0000256" key="1">
    <source>
        <dbReference type="SAM" id="MobiDB-lite"/>
    </source>
</evidence>
<dbReference type="InterPro" id="IPR011990">
    <property type="entry name" value="TPR-like_helical_dom_sf"/>
</dbReference>
<organism evidence="2 3">
    <name type="scientific">Angomonas deanei</name>
    <dbReference type="NCBI Taxonomy" id="59799"/>
    <lineage>
        <taxon>Eukaryota</taxon>
        <taxon>Discoba</taxon>
        <taxon>Euglenozoa</taxon>
        <taxon>Kinetoplastea</taxon>
        <taxon>Metakinetoplastina</taxon>
        <taxon>Trypanosomatida</taxon>
        <taxon>Trypanosomatidae</taxon>
        <taxon>Strigomonadinae</taxon>
        <taxon>Angomonas</taxon>
    </lineage>
</organism>
<gene>
    <name evidence="2" type="ORF">ADEAN_000247300</name>
</gene>
<feature type="region of interest" description="Disordered" evidence="1">
    <location>
        <begin position="712"/>
        <end position="748"/>
    </location>
</feature>
<feature type="compositionally biased region" description="Polar residues" evidence="1">
    <location>
        <begin position="252"/>
        <end position="269"/>
    </location>
</feature>